<feature type="domain" description="Transcription elongation factor GreA/GreB C-terminal" evidence="1">
    <location>
        <begin position="85"/>
        <end position="156"/>
    </location>
</feature>
<dbReference type="InterPro" id="IPR036953">
    <property type="entry name" value="GreA/GreB_C_sf"/>
</dbReference>
<organism evidence="2 3">
    <name type="scientific">Candidatus Wildermuthbacteria bacterium RIFCSPHIGHO2_01_FULL_49_22b</name>
    <dbReference type="NCBI Taxonomy" id="1802448"/>
    <lineage>
        <taxon>Bacteria</taxon>
        <taxon>Candidatus Wildermuthiibacteriota</taxon>
    </lineage>
</organism>
<dbReference type="Gene3D" id="3.10.50.30">
    <property type="entry name" value="Transcription elongation factor, GreA/GreB, C-terminal domain"/>
    <property type="match status" value="1"/>
</dbReference>
<comment type="caution">
    <text evidence="2">The sequence shown here is derived from an EMBL/GenBank/DDBJ whole genome shotgun (WGS) entry which is preliminary data.</text>
</comment>
<sequence>MTETKYYVTKQGLSKLEKEYRQLVEFKKKKTTGEEVPSIWHSEEVNPDYLAFQEDMSLLEAKLAELELILRNIEIIIAPPKKDRSTVSLGARVTVEVDDGQVDEFEIVGTIEANPSLGRISNESPVGSAFLGKKTGEEVVVSSPKKTVYRIVKIQYVSV</sequence>
<dbReference type="PANTHER" id="PTHR30437:SF4">
    <property type="entry name" value="TRANSCRIPTION ELONGATION FACTOR GREA"/>
    <property type="match status" value="1"/>
</dbReference>
<dbReference type="PANTHER" id="PTHR30437">
    <property type="entry name" value="TRANSCRIPTION ELONGATION FACTOR GREA"/>
    <property type="match status" value="1"/>
</dbReference>
<evidence type="ECO:0000259" key="1">
    <source>
        <dbReference type="Pfam" id="PF01272"/>
    </source>
</evidence>
<dbReference type="GO" id="GO:0070063">
    <property type="term" value="F:RNA polymerase binding"/>
    <property type="evidence" value="ECO:0007669"/>
    <property type="project" value="InterPro"/>
</dbReference>
<dbReference type="STRING" id="1802448.A2672_03305"/>
<evidence type="ECO:0000313" key="2">
    <source>
        <dbReference type="EMBL" id="OHA65760.1"/>
    </source>
</evidence>
<dbReference type="SUPFAM" id="SSF54534">
    <property type="entry name" value="FKBP-like"/>
    <property type="match status" value="1"/>
</dbReference>
<name>A0A1G2QYU2_9BACT</name>
<gene>
    <name evidence="2" type="ORF">A2672_03305</name>
</gene>
<evidence type="ECO:0000313" key="3">
    <source>
        <dbReference type="Proteomes" id="UP000178065"/>
    </source>
</evidence>
<dbReference type="GO" id="GO:0003677">
    <property type="term" value="F:DNA binding"/>
    <property type="evidence" value="ECO:0007669"/>
    <property type="project" value="InterPro"/>
</dbReference>
<dbReference type="GO" id="GO:0032784">
    <property type="term" value="P:regulation of DNA-templated transcription elongation"/>
    <property type="evidence" value="ECO:0007669"/>
    <property type="project" value="InterPro"/>
</dbReference>
<proteinExistence type="predicted"/>
<dbReference type="InterPro" id="IPR001437">
    <property type="entry name" value="Tscrpt_elong_fac_GreA/B_C"/>
</dbReference>
<dbReference type="PIRSF" id="PIRSF006092">
    <property type="entry name" value="GreA_GreB"/>
    <property type="match status" value="1"/>
</dbReference>
<protein>
    <recommendedName>
        <fullName evidence="1">Transcription elongation factor GreA/GreB C-terminal domain-containing protein</fullName>
    </recommendedName>
</protein>
<dbReference type="GO" id="GO:0006354">
    <property type="term" value="P:DNA-templated transcription elongation"/>
    <property type="evidence" value="ECO:0007669"/>
    <property type="project" value="TreeGrafter"/>
</dbReference>
<dbReference type="SUPFAM" id="SSF46557">
    <property type="entry name" value="GreA transcript cleavage protein, N-terminal domain"/>
    <property type="match status" value="1"/>
</dbReference>
<dbReference type="Gene3D" id="1.10.287.180">
    <property type="entry name" value="Transcription elongation factor, GreA/GreB, N-terminal domain"/>
    <property type="match status" value="1"/>
</dbReference>
<dbReference type="Proteomes" id="UP000178065">
    <property type="component" value="Unassembled WGS sequence"/>
</dbReference>
<dbReference type="Pfam" id="PF01272">
    <property type="entry name" value="GreA_GreB"/>
    <property type="match status" value="1"/>
</dbReference>
<reference evidence="2 3" key="1">
    <citation type="journal article" date="2016" name="Nat. Commun.">
        <title>Thousands of microbial genomes shed light on interconnected biogeochemical processes in an aquifer system.</title>
        <authorList>
            <person name="Anantharaman K."/>
            <person name="Brown C.T."/>
            <person name="Hug L.A."/>
            <person name="Sharon I."/>
            <person name="Castelle C.J."/>
            <person name="Probst A.J."/>
            <person name="Thomas B.C."/>
            <person name="Singh A."/>
            <person name="Wilkins M.J."/>
            <person name="Karaoz U."/>
            <person name="Brodie E.L."/>
            <person name="Williams K.H."/>
            <person name="Hubbard S.S."/>
            <person name="Banfield J.F."/>
        </authorList>
    </citation>
    <scope>NUCLEOTIDE SEQUENCE [LARGE SCALE GENOMIC DNA]</scope>
</reference>
<dbReference type="InterPro" id="IPR036805">
    <property type="entry name" value="Tscrpt_elong_fac_GreA/B_N_sf"/>
</dbReference>
<dbReference type="AlphaFoldDB" id="A0A1G2QYU2"/>
<dbReference type="EMBL" id="MHTT01000011">
    <property type="protein sequence ID" value="OHA65760.1"/>
    <property type="molecule type" value="Genomic_DNA"/>
</dbReference>
<dbReference type="InterPro" id="IPR023459">
    <property type="entry name" value="Tscrpt_elong_fac_GreA/B_fam"/>
</dbReference>
<accession>A0A1G2QYU2</accession>